<dbReference type="Proteomes" id="UP000316639">
    <property type="component" value="Unassembled WGS sequence"/>
</dbReference>
<dbReference type="Pfam" id="PF12957">
    <property type="entry name" value="DUF3846"/>
    <property type="match status" value="1"/>
</dbReference>
<sequence length="124" mass="13985">MWFVSEHVMVKAIVIPTHLLEPIRLQELDPHDLNAYRQIVGGNLAAVNFIEPAAAVYFHDEGKLLKLPLNLRLTTLLWIHNSLFLNEDAIMRPGFIVGENRQSPTCLTLVSQQSVKHVVVAKPN</sequence>
<accession>A0A563EH87</accession>
<keyword evidence="3" id="KW-1185">Reference proteome</keyword>
<protein>
    <submittedName>
        <fullName evidence="2">DUF3846 domain-containing protein</fullName>
    </submittedName>
</protein>
<dbReference type="EMBL" id="VOBR01000037">
    <property type="protein sequence ID" value="TWP45971.1"/>
    <property type="molecule type" value="Genomic_DNA"/>
</dbReference>
<organism evidence="2 3">
    <name type="scientific">Lentzea tibetensis</name>
    <dbReference type="NCBI Taxonomy" id="2591470"/>
    <lineage>
        <taxon>Bacteria</taxon>
        <taxon>Bacillati</taxon>
        <taxon>Actinomycetota</taxon>
        <taxon>Actinomycetes</taxon>
        <taxon>Pseudonocardiales</taxon>
        <taxon>Pseudonocardiaceae</taxon>
        <taxon>Lentzea</taxon>
    </lineage>
</organism>
<name>A0A563EH87_9PSEU</name>
<dbReference type="OrthoDB" id="2088281at2"/>
<dbReference type="InterPro" id="IPR024559">
    <property type="entry name" value="DUF3846"/>
</dbReference>
<feature type="domain" description="DUF3846" evidence="1">
    <location>
        <begin position="11"/>
        <end position="103"/>
    </location>
</feature>
<evidence type="ECO:0000313" key="3">
    <source>
        <dbReference type="Proteomes" id="UP000316639"/>
    </source>
</evidence>
<gene>
    <name evidence="2" type="ORF">FKR81_37760</name>
</gene>
<proteinExistence type="predicted"/>
<evidence type="ECO:0000313" key="2">
    <source>
        <dbReference type="EMBL" id="TWP45971.1"/>
    </source>
</evidence>
<evidence type="ECO:0000259" key="1">
    <source>
        <dbReference type="Pfam" id="PF12957"/>
    </source>
</evidence>
<comment type="caution">
    <text evidence="2">The sequence shown here is derived from an EMBL/GenBank/DDBJ whole genome shotgun (WGS) entry which is preliminary data.</text>
</comment>
<dbReference type="AlphaFoldDB" id="A0A563EH87"/>
<reference evidence="2 3" key="1">
    <citation type="submission" date="2019-07" db="EMBL/GenBank/DDBJ databases">
        <title>Lentzea xizangensis sp. nov., isolated from Qinghai-Tibetan Plateau Soils.</title>
        <authorList>
            <person name="Huang J."/>
        </authorList>
    </citation>
    <scope>NUCLEOTIDE SEQUENCE [LARGE SCALE GENOMIC DNA]</scope>
    <source>
        <strain evidence="2 3">FXJ1.1311</strain>
    </source>
</reference>